<keyword evidence="1" id="KW-0472">Membrane</keyword>
<name>A0A0E9V0A7_ANGAN</name>
<keyword evidence="1" id="KW-1133">Transmembrane helix</keyword>
<proteinExistence type="predicted"/>
<accession>A0A0E9V0A7</accession>
<evidence type="ECO:0000256" key="1">
    <source>
        <dbReference type="SAM" id="Phobius"/>
    </source>
</evidence>
<evidence type="ECO:0000313" key="2">
    <source>
        <dbReference type="EMBL" id="JAH71472.1"/>
    </source>
</evidence>
<sequence>MCPCPCAISHLCLSGLHNALSGLACVTAVLCCAVLCYAVLCCTVLYCIKPTEAGAMLWQLWTCLTYYFG</sequence>
<reference evidence="2" key="2">
    <citation type="journal article" date="2015" name="Fish Shellfish Immunol.">
        <title>Early steps in the European eel (Anguilla anguilla)-Vibrio vulnificus interaction in the gills: Role of the RtxA13 toxin.</title>
        <authorList>
            <person name="Callol A."/>
            <person name="Pajuelo D."/>
            <person name="Ebbesson L."/>
            <person name="Teles M."/>
            <person name="MacKenzie S."/>
            <person name="Amaro C."/>
        </authorList>
    </citation>
    <scope>NUCLEOTIDE SEQUENCE</scope>
</reference>
<dbReference type="EMBL" id="GBXM01037105">
    <property type="protein sequence ID" value="JAH71472.1"/>
    <property type="molecule type" value="Transcribed_RNA"/>
</dbReference>
<feature type="transmembrane region" description="Helical" evidence="1">
    <location>
        <begin position="20"/>
        <end position="48"/>
    </location>
</feature>
<protein>
    <submittedName>
        <fullName evidence="2">Uncharacterized protein</fullName>
    </submittedName>
</protein>
<dbReference type="AlphaFoldDB" id="A0A0E9V0A7"/>
<organism evidence="2">
    <name type="scientific">Anguilla anguilla</name>
    <name type="common">European freshwater eel</name>
    <name type="synonym">Muraena anguilla</name>
    <dbReference type="NCBI Taxonomy" id="7936"/>
    <lineage>
        <taxon>Eukaryota</taxon>
        <taxon>Metazoa</taxon>
        <taxon>Chordata</taxon>
        <taxon>Craniata</taxon>
        <taxon>Vertebrata</taxon>
        <taxon>Euteleostomi</taxon>
        <taxon>Actinopterygii</taxon>
        <taxon>Neopterygii</taxon>
        <taxon>Teleostei</taxon>
        <taxon>Anguilliformes</taxon>
        <taxon>Anguillidae</taxon>
        <taxon>Anguilla</taxon>
    </lineage>
</organism>
<keyword evidence="1" id="KW-0812">Transmembrane</keyword>
<reference evidence="2" key="1">
    <citation type="submission" date="2014-11" db="EMBL/GenBank/DDBJ databases">
        <authorList>
            <person name="Amaro Gonzalez C."/>
        </authorList>
    </citation>
    <scope>NUCLEOTIDE SEQUENCE</scope>
</reference>